<keyword evidence="3" id="KW-0732">Signal</keyword>
<feature type="domain" description="Sialate O-acetylesterase" evidence="4">
    <location>
        <begin position="280"/>
        <end position="382"/>
    </location>
</feature>
<dbReference type="Proteomes" id="UP000290545">
    <property type="component" value="Unassembled WGS sequence"/>
</dbReference>
<dbReference type="InterPro" id="IPR005181">
    <property type="entry name" value="SASA"/>
</dbReference>
<dbReference type="PANTHER" id="PTHR22901">
    <property type="entry name" value="SIALATE O-ACETYLESTERASE"/>
    <property type="match status" value="1"/>
</dbReference>
<gene>
    <name evidence="5" type="ORF">ESB13_01835</name>
</gene>
<dbReference type="OrthoDB" id="9816001at2"/>
<keyword evidence="6" id="KW-1185">Reference proteome</keyword>
<organism evidence="5 6">
    <name type="scientific">Filimonas effusa</name>
    <dbReference type="NCBI Taxonomy" id="2508721"/>
    <lineage>
        <taxon>Bacteria</taxon>
        <taxon>Pseudomonadati</taxon>
        <taxon>Bacteroidota</taxon>
        <taxon>Chitinophagia</taxon>
        <taxon>Chitinophagales</taxon>
        <taxon>Chitinophagaceae</taxon>
        <taxon>Filimonas</taxon>
    </lineage>
</organism>
<evidence type="ECO:0000259" key="4">
    <source>
        <dbReference type="Pfam" id="PF03629"/>
    </source>
</evidence>
<evidence type="ECO:0000256" key="1">
    <source>
        <dbReference type="ARBA" id="ARBA00022801"/>
    </source>
</evidence>
<feature type="signal peptide" evidence="3">
    <location>
        <begin position="1"/>
        <end position="18"/>
    </location>
</feature>
<dbReference type="GO" id="GO:0005975">
    <property type="term" value="P:carbohydrate metabolic process"/>
    <property type="evidence" value="ECO:0007669"/>
    <property type="project" value="TreeGrafter"/>
</dbReference>
<dbReference type="InterPro" id="IPR036514">
    <property type="entry name" value="SGNH_hydro_sf"/>
</dbReference>
<dbReference type="PANTHER" id="PTHR22901:SF0">
    <property type="entry name" value="SIALATE O-ACETYLESTERASE"/>
    <property type="match status" value="1"/>
</dbReference>
<feature type="chain" id="PRO_5020848394" evidence="3">
    <location>
        <begin position="19"/>
        <end position="501"/>
    </location>
</feature>
<keyword evidence="1" id="KW-0378">Hydrolase</keyword>
<evidence type="ECO:0000256" key="2">
    <source>
        <dbReference type="SAM" id="MobiDB-lite"/>
    </source>
</evidence>
<evidence type="ECO:0000313" key="5">
    <source>
        <dbReference type="EMBL" id="RXK85578.1"/>
    </source>
</evidence>
<reference evidence="5 6" key="1">
    <citation type="submission" date="2019-01" db="EMBL/GenBank/DDBJ databases">
        <title>Filimonas sp. strain TTM-71.</title>
        <authorList>
            <person name="Chen W.-M."/>
        </authorList>
    </citation>
    <scope>NUCLEOTIDE SEQUENCE [LARGE SCALE GENOMIC DNA]</scope>
    <source>
        <strain evidence="5 6">TTM-71</strain>
    </source>
</reference>
<dbReference type="Pfam" id="PF03629">
    <property type="entry name" value="SASA"/>
    <property type="match status" value="1"/>
</dbReference>
<name>A0A4Q1D9P8_9BACT</name>
<evidence type="ECO:0000313" key="6">
    <source>
        <dbReference type="Proteomes" id="UP000290545"/>
    </source>
</evidence>
<protein>
    <submittedName>
        <fullName evidence="5">9-O-acetylesterase</fullName>
    </submittedName>
</protein>
<dbReference type="EMBL" id="SDHZ01000001">
    <property type="protein sequence ID" value="RXK85578.1"/>
    <property type="molecule type" value="Genomic_DNA"/>
</dbReference>
<dbReference type="SUPFAM" id="SSF52266">
    <property type="entry name" value="SGNH hydrolase"/>
    <property type="match status" value="1"/>
</dbReference>
<dbReference type="GO" id="GO:0001681">
    <property type="term" value="F:sialate O-acetylesterase activity"/>
    <property type="evidence" value="ECO:0007669"/>
    <property type="project" value="InterPro"/>
</dbReference>
<dbReference type="AlphaFoldDB" id="A0A4Q1D9P8"/>
<feature type="region of interest" description="Disordered" evidence="2">
    <location>
        <begin position="251"/>
        <end position="276"/>
    </location>
</feature>
<accession>A0A4Q1D9P8</accession>
<dbReference type="Gene3D" id="3.40.50.1110">
    <property type="entry name" value="SGNH hydrolase"/>
    <property type="match status" value="1"/>
</dbReference>
<comment type="caution">
    <text evidence="5">The sequence shown here is derived from an EMBL/GenBank/DDBJ whole genome shotgun (WGS) entry which is preliminary data.</text>
</comment>
<dbReference type="InterPro" id="IPR039329">
    <property type="entry name" value="SIAE"/>
</dbReference>
<proteinExistence type="predicted"/>
<sequence>MRIIVCLLCLLYVRSANATVKPNSLFSDNVVLQRNMPVPVWGTASEGEKITVTIGQQRLETVAQNGKWLVKLAPMKAGGPFTMIIKGENEVVIKNILIGEVWICSGQSNMERQLGPRGGQKLINNWENERDSALYPEIREFHVPRKGSDVPVEDAGSKWVVCSPATVAEFSAVGYFFARDLYKQLKVPIGILFSSVGGTPAEHWTPQATLQSTAAFSEVLAEHHRKIEQYPATLEKYRTEEAGLLEKYRADSAKASQASNPLPRKPSRPSNAANSGAAGGLYNGMIHPLKPFAIRGVTWYQGESNRDNPDFYQSLFPAMINGWRTEWKQGDFPFLFVQVAPYHAMPPTIREAQLMALSKASNTAMVVTTDCGDSADIHPTWKQPVGARLALAARALAYNEKLEYSGPLFQSMKLKGNQAVLSFSHAKSLVAKDGELQGFTIAGSDGRFVPATAVIKGTTVLVSAPGIPQPAAVRYGWSNVPHVNLFNEAGLPASPFRTDKP</sequence>
<evidence type="ECO:0000256" key="3">
    <source>
        <dbReference type="SAM" id="SignalP"/>
    </source>
</evidence>
<dbReference type="RefSeq" id="WP_129001331.1">
    <property type="nucleotide sequence ID" value="NZ_SDHZ01000001.1"/>
</dbReference>